<evidence type="ECO:0000313" key="13">
    <source>
        <dbReference type="Proteomes" id="UP001285441"/>
    </source>
</evidence>
<evidence type="ECO:0000313" key="12">
    <source>
        <dbReference type="EMBL" id="KAK3366549.1"/>
    </source>
</evidence>
<feature type="domain" description="Protein kinase" evidence="11">
    <location>
        <begin position="328"/>
        <end position="751"/>
    </location>
</feature>
<reference evidence="12" key="2">
    <citation type="submission" date="2023-06" db="EMBL/GenBank/DDBJ databases">
        <authorList>
            <consortium name="Lawrence Berkeley National Laboratory"/>
            <person name="Haridas S."/>
            <person name="Hensen N."/>
            <person name="Bonometti L."/>
            <person name="Westerberg I."/>
            <person name="Brannstrom I.O."/>
            <person name="Guillou S."/>
            <person name="Cros-Aarteil S."/>
            <person name="Calhoun S."/>
            <person name="Kuo A."/>
            <person name="Mondo S."/>
            <person name="Pangilinan J."/>
            <person name="Riley R."/>
            <person name="LaButti K."/>
            <person name="Andreopoulos B."/>
            <person name="Lipzen A."/>
            <person name="Chen C."/>
            <person name="Yanf M."/>
            <person name="Daum C."/>
            <person name="Ng V."/>
            <person name="Clum A."/>
            <person name="Steindorff A."/>
            <person name="Ohm R."/>
            <person name="Martin F."/>
            <person name="Silar P."/>
            <person name="Natvig D."/>
            <person name="Lalanne C."/>
            <person name="Gautier V."/>
            <person name="Ament-velasquez S.L."/>
            <person name="Kruys A."/>
            <person name="Hutchinson M.I."/>
            <person name="Powell A.J."/>
            <person name="Barry K."/>
            <person name="Miller A.N."/>
            <person name="Grigoriev I.V."/>
            <person name="Debuchy R."/>
            <person name="Gladieux P."/>
            <person name="Thoren M.H."/>
            <person name="Johannesson H."/>
        </authorList>
    </citation>
    <scope>NUCLEOTIDE SEQUENCE</scope>
    <source>
        <strain evidence="12">CBS 232.78</strain>
    </source>
</reference>
<gene>
    <name evidence="12" type="ORF">B0H63DRAFT_504701</name>
</gene>
<comment type="function">
    <text evidence="1">Component of the EKC/KEOPS complex that is required for the formation of a threonylcarbamoyl group on adenosine at position 37 (t(6)A37) in tRNAs that read codons beginning with adenine. The complex is probably involved in the transfer of the threonylcarbamoyl moiety of threonylcarbamoyl-AMP (TC-AMP) to the N6 group of A37. BUD32 has ATPase activity in the context of the EKC/KEOPS complex and likely plays a supporting role to the catalytic subunit KAE1. The EKC/KEOPS complex also promotes both telomere uncapping and telomere elongation. The complex is required for efficient recruitment of transcriptional coactivators.</text>
</comment>
<comment type="caution">
    <text evidence="12">The sequence shown here is derived from an EMBL/GenBank/DDBJ whole genome shotgun (WGS) entry which is preliminary data.</text>
</comment>
<dbReference type="PROSITE" id="PS50011">
    <property type="entry name" value="PROTEIN_KINASE_DOM"/>
    <property type="match status" value="1"/>
</dbReference>
<evidence type="ECO:0000256" key="8">
    <source>
        <dbReference type="ARBA" id="ARBA00047899"/>
    </source>
</evidence>
<accession>A0AAE0JY69</accession>
<protein>
    <recommendedName>
        <fullName evidence="5">EKC/KEOPS complex subunit BUD32</fullName>
        <ecNumber evidence="3">2.7.11.1</ecNumber>
    </recommendedName>
    <alternativeName>
        <fullName evidence="6 7">Atypical Serine/threonine protein kinase BUD32</fullName>
    </alternativeName>
    <alternativeName>
        <fullName evidence="4">EKC/KEOPS complex subunit bud32</fullName>
    </alternativeName>
</protein>
<comment type="subunit">
    <text evidence="2">Component of the EKC/KEOPS complex composed of at least BUD32, CGI121, GON7, KAE1 and PCC1; the whole complex dimerizes.</text>
</comment>
<dbReference type="GO" id="GO:0005524">
    <property type="term" value="F:ATP binding"/>
    <property type="evidence" value="ECO:0007669"/>
    <property type="project" value="InterPro"/>
</dbReference>
<reference evidence="12" key="1">
    <citation type="journal article" date="2023" name="Mol. Phylogenet. Evol.">
        <title>Genome-scale phylogeny and comparative genomics of the fungal order Sordariales.</title>
        <authorList>
            <person name="Hensen N."/>
            <person name="Bonometti L."/>
            <person name="Westerberg I."/>
            <person name="Brannstrom I.O."/>
            <person name="Guillou S."/>
            <person name="Cros-Aarteil S."/>
            <person name="Calhoun S."/>
            <person name="Haridas S."/>
            <person name="Kuo A."/>
            <person name="Mondo S."/>
            <person name="Pangilinan J."/>
            <person name="Riley R."/>
            <person name="LaButti K."/>
            <person name="Andreopoulos B."/>
            <person name="Lipzen A."/>
            <person name="Chen C."/>
            <person name="Yan M."/>
            <person name="Daum C."/>
            <person name="Ng V."/>
            <person name="Clum A."/>
            <person name="Steindorff A."/>
            <person name="Ohm R.A."/>
            <person name="Martin F."/>
            <person name="Silar P."/>
            <person name="Natvig D.O."/>
            <person name="Lalanne C."/>
            <person name="Gautier V."/>
            <person name="Ament-Velasquez S.L."/>
            <person name="Kruys A."/>
            <person name="Hutchinson M.I."/>
            <person name="Powell A.J."/>
            <person name="Barry K."/>
            <person name="Miller A.N."/>
            <person name="Grigoriev I.V."/>
            <person name="Debuchy R."/>
            <person name="Gladieux P."/>
            <person name="Hiltunen Thoren M."/>
            <person name="Johannesson H."/>
        </authorList>
    </citation>
    <scope>NUCLEOTIDE SEQUENCE</scope>
    <source>
        <strain evidence="12">CBS 232.78</strain>
    </source>
</reference>
<sequence length="759" mass="85004">MADQPRSRIIRDNPIGKGLDAFRASFNSVCEDRRISCSPDALGQLGQEDVQDLASSLLSALQILPITRLLPSKTGRGTLRSDLLRLISAAASDDFDFDRIKPLLNTALADTPDGTLIWDQVNRAVTESTPPPQPIASSLQQTPWLHKTSSSSEYRQDVDGVLKLELGPLYTGLRRFRETYFGRVAGLEIASKAVFKKCMDGSNPLFSEGWSGWPKNANQDDVLSWFADLCEKLAALAEVHRSNPTDQRRPVTQPNKPIQGSTGERKLDVGFVDDPKAGKDSQYHWSQILVPASKAWLDLGTYAREVLAAQDTRRFVLGFTICGSLMRIWEFDRLGGGGFASEQFDINEDGLQFVFTILGFLWMSEEELGFDPTIMTANNERFIEIERDGSTERLIIDEVMQRAPHREGHPQTPIVIRDSWQYPERDEEGELLREATAHGTDDDIRSNVRGGLDVTRATNYRPERSMPPPSMITSGPSRQGRSSSAASKKRSSSQTDAPIPRSKRSCSASPTKAGGDALPNRVHRRVIICDYGKPIYKASSRSALVAALEGCIEGHESLRKAGFLHRDISINNLMINEDDNNPSWSSFLIDLDLAIKELRDGASGARGKTGTRAFMAIGALLGEPHSFMHDLESFFWVFFWICIHYDAQGKDIGPTEFDSWNYESDNKLVRSKKGEIGDEEDFLKSAAKNFTLHYRPLIPWVNRLRRKVFPDGRRWKRLKPELYSSIKEILSRSPEGPEGIGGQIALYHRLYLSTFYICP</sequence>
<comment type="catalytic activity">
    <reaction evidence="8">
        <text>L-threonyl-[protein] + ATP = O-phospho-L-threonyl-[protein] + ADP + H(+)</text>
        <dbReference type="Rhea" id="RHEA:46608"/>
        <dbReference type="Rhea" id="RHEA-COMP:11060"/>
        <dbReference type="Rhea" id="RHEA-COMP:11605"/>
        <dbReference type="ChEBI" id="CHEBI:15378"/>
        <dbReference type="ChEBI" id="CHEBI:30013"/>
        <dbReference type="ChEBI" id="CHEBI:30616"/>
        <dbReference type="ChEBI" id="CHEBI:61977"/>
        <dbReference type="ChEBI" id="CHEBI:456216"/>
        <dbReference type="EC" id="2.7.11.1"/>
    </reaction>
</comment>
<evidence type="ECO:0000256" key="2">
    <source>
        <dbReference type="ARBA" id="ARBA00011534"/>
    </source>
</evidence>
<feature type="region of interest" description="Disordered" evidence="10">
    <location>
        <begin position="435"/>
        <end position="517"/>
    </location>
</feature>
<dbReference type="InterPro" id="IPR008266">
    <property type="entry name" value="Tyr_kinase_AS"/>
</dbReference>
<dbReference type="Proteomes" id="UP001285441">
    <property type="component" value="Unassembled WGS sequence"/>
</dbReference>
<evidence type="ECO:0000259" key="11">
    <source>
        <dbReference type="PROSITE" id="PS50011"/>
    </source>
</evidence>
<feature type="region of interest" description="Disordered" evidence="10">
    <location>
        <begin position="241"/>
        <end position="264"/>
    </location>
</feature>
<evidence type="ECO:0000256" key="9">
    <source>
        <dbReference type="ARBA" id="ARBA00048679"/>
    </source>
</evidence>
<evidence type="ECO:0000256" key="7">
    <source>
        <dbReference type="ARBA" id="ARBA00033194"/>
    </source>
</evidence>
<dbReference type="PANTHER" id="PTHR38248:SF2">
    <property type="entry name" value="FUNK1 11"/>
    <property type="match status" value="1"/>
</dbReference>
<dbReference type="Gene3D" id="1.10.510.10">
    <property type="entry name" value="Transferase(Phosphotransferase) domain 1"/>
    <property type="match status" value="1"/>
</dbReference>
<proteinExistence type="predicted"/>
<evidence type="ECO:0000256" key="3">
    <source>
        <dbReference type="ARBA" id="ARBA00012513"/>
    </source>
</evidence>
<evidence type="ECO:0000256" key="1">
    <source>
        <dbReference type="ARBA" id="ARBA00003747"/>
    </source>
</evidence>
<dbReference type="EC" id="2.7.11.1" evidence="3"/>
<dbReference type="GO" id="GO:0004674">
    <property type="term" value="F:protein serine/threonine kinase activity"/>
    <property type="evidence" value="ECO:0007669"/>
    <property type="project" value="UniProtKB-EC"/>
</dbReference>
<dbReference type="AlphaFoldDB" id="A0AAE0JY69"/>
<dbReference type="SUPFAM" id="SSF56112">
    <property type="entry name" value="Protein kinase-like (PK-like)"/>
    <property type="match status" value="1"/>
</dbReference>
<dbReference type="InterPro" id="IPR011009">
    <property type="entry name" value="Kinase-like_dom_sf"/>
</dbReference>
<evidence type="ECO:0000256" key="4">
    <source>
        <dbReference type="ARBA" id="ARBA00013948"/>
    </source>
</evidence>
<dbReference type="EMBL" id="JAULSW010000012">
    <property type="protein sequence ID" value="KAK3366549.1"/>
    <property type="molecule type" value="Genomic_DNA"/>
</dbReference>
<name>A0AAE0JY69_9PEZI</name>
<evidence type="ECO:0000256" key="5">
    <source>
        <dbReference type="ARBA" id="ARBA00019973"/>
    </source>
</evidence>
<dbReference type="PANTHER" id="PTHR38248">
    <property type="entry name" value="FUNK1 6"/>
    <property type="match status" value="1"/>
</dbReference>
<feature type="compositionally biased region" description="Polar residues" evidence="10">
    <location>
        <begin position="250"/>
        <end position="262"/>
    </location>
</feature>
<comment type="catalytic activity">
    <reaction evidence="9">
        <text>L-seryl-[protein] + ATP = O-phospho-L-seryl-[protein] + ADP + H(+)</text>
        <dbReference type="Rhea" id="RHEA:17989"/>
        <dbReference type="Rhea" id="RHEA-COMP:9863"/>
        <dbReference type="Rhea" id="RHEA-COMP:11604"/>
        <dbReference type="ChEBI" id="CHEBI:15378"/>
        <dbReference type="ChEBI" id="CHEBI:29999"/>
        <dbReference type="ChEBI" id="CHEBI:30616"/>
        <dbReference type="ChEBI" id="CHEBI:83421"/>
        <dbReference type="ChEBI" id="CHEBI:456216"/>
        <dbReference type="EC" id="2.7.11.1"/>
    </reaction>
</comment>
<dbReference type="InterPro" id="IPR000719">
    <property type="entry name" value="Prot_kinase_dom"/>
</dbReference>
<feature type="compositionally biased region" description="Low complexity" evidence="10">
    <location>
        <begin position="474"/>
        <end position="486"/>
    </location>
</feature>
<dbReference type="Pfam" id="PF17667">
    <property type="entry name" value="Pkinase_fungal"/>
    <property type="match status" value="1"/>
</dbReference>
<feature type="compositionally biased region" description="Basic and acidic residues" evidence="10">
    <location>
        <begin position="435"/>
        <end position="446"/>
    </location>
</feature>
<dbReference type="InterPro" id="IPR040976">
    <property type="entry name" value="Pkinase_fungal"/>
</dbReference>
<evidence type="ECO:0000256" key="6">
    <source>
        <dbReference type="ARBA" id="ARBA00030980"/>
    </source>
</evidence>
<evidence type="ECO:0000256" key="10">
    <source>
        <dbReference type="SAM" id="MobiDB-lite"/>
    </source>
</evidence>
<dbReference type="PROSITE" id="PS00109">
    <property type="entry name" value="PROTEIN_KINASE_TYR"/>
    <property type="match status" value="1"/>
</dbReference>
<keyword evidence="13" id="KW-1185">Reference proteome</keyword>
<organism evidence="12 13">
    <name type="scientific">Podospora didyma</name>
    <dbReference type="NCBI Taxonomy" id="330526"/>
    <lineage>
        <taxon>Eukaryota</taxon>
        <taxon>Fungi</taxon>
        <taxon>Dikarya</taxon>
        <taxon>Ascomycota</taxon>
        <taxon>Pezizomycotina</taxon>
        <taxon>Sordariomycetes</taxon>
        <taxon>Sordariomycetidae</taxon>
        <taxon>Sordariales</taxon>
        <taxon>Podosporaceae</taxon>
        <taxon>Podospora</taxon>
    </lineage>
</organism>